<dbReference type="GO" id="GO:0016020">
    <property type="term" value="C:membrane"/>
    <property type="evidence" value="ECO:0007669"/>
    <property type="project" value="GOC"/>
</dbReference>
<dbReference type="EMBL" id="CAJOBP010003741">
    <property type="protein sequence ID" value="CAF4416953.1"/>
    <property type="molecule type" value="Genomic_DNA"/>
</dbReference>
<dbReference type="Proteomes" id="UP000663869">
    <property type="component" value="Unassembled WGS sequence"/>
</dbReference>
<dbReference type="Proteomes" id="UP000663851">
    <property type="component" value="Unassembled WGS sequence"/>
</dbReference>
<proteinExistence type="predicted"/>
<dbReference type="Proteomes" id="UP000663833">
    <property type="component" value="Unassembled WGS sequence"/>
</dbReference>
<dbReference type="EMBL" id="CAJOBQ010001610">
    <property type="protein sequence ID" value="CAF4501570.1"/>
    <property type="molecule type" value="Genomic_DNA"/>
</dbReference>
<dbReference type="EMBL" id="CAJNYU010002266">
    <property type="protein sequence ID" value="CAF3525415.1"/>
    <property type="molecule type" value="Genomic_DNA"/>
</dbReference>
<protein>
    <recommendedName>
        <fullName evidence="1">Endonuclease/exonuclease/phosphatase domain-containing protein</fullName>
    </recommendedName>
</protein>
<dbReference type="Proteomes" id="UP000663825">
    <property type="component" value="Unassembled WGS sequence"/>
</dbReference>
<dbReference type="EMBL" id="CAJOBR010007671">
    <property type="protein sequence ID" value="CAF4867200.1"/>
    <property type="molecule type" value="Genomic_DNA"/>
</dbReference>
<organism evidence="3 10">
    <name type="scientific">Rotaria socialis</name>
    <dbReference type="NCBI Taxonomy" id="392032"/>
    <lineage>
        <taxon>Eukaryota</taxon>
        <taxon>Metazoa</taxon>
        <taxon>Spiralia</taxon>
        <taxon>Gnathifera</taxon>
        <taxon>Rotifera</taxon>
        <taxon>Eurotatoria</taxon>
        <taxon>Bdelloidea</taxon>
        <taxon>Philodinida</taxon>
        <taxon>Philodinidae</taxon>
        <taxon>Rotaria</taxon>
    </lineage>
</organism>
<dbReference type="OrthoDB" id="200415at2759"/>
<dbReference type="EMBL" id="CAJOBO010000051">
    <property type="protein sequence ID" value="CAF4112041.1"/>
    <property type="molecule type" value="Genomic_DNA"/>
</dbReference>
<evidence type="ECO:0000313" key="10">
    <source>
        <dbReference type="Proteomes" id="UP000663833"/>
    </source>
</evidence>
<reference evidence="3" key="1">
    <citation type="submission" date="2021-02" db="EMBL/GenBank/DDBJ databases">
        <authorList>
            <person name="Nowell W R."/>
        </authorList>
    </citation>
    <scope>NUCLEOTIDE SEQUENCE</scope>
</reference>
<evidence type="ECO:0000313" key="2">
    <source>
        <dbReference type="EMBL" id="CAF3337899.1"/>
    </source>
</evidence>
<dbReference type="PANTHER" id="PTHR14859:SF0">
    <property type="entry name" value="ENDONUCLEASE_EXONUCLEASE_PHOSPHATASE FAMILY PROTEIN, EXPRESSED"/>
    <property type="match status" value="1"/>
</dbReference>
<comment type="caution">
    <text evidence="3">The sequence shown here is derived from an EMBL/GenBank/DDBJ whole genome shotgun (WGS) entry which is preliminary data.</text>
</comment>
<dbReference type="Proteomes" id="UP000663872">
    <property type="component" value="Unassembled WGS sequence"/>
</dbReference>
<evidence type="ECO:0000313" key="9">
    <source>
        <dbReference type="EMBL" id="CAF4867200.1"/>
    </source>
</evidence>
<evidence type="ECO:0000313" key="7">
    <source>
        <dbReference type="EMBL" id="CAF4416953.1"/>
    </source>
</evidence>
<evidence type="ECO:0000313" key="3">
    <source>
        <dbReference type="EMBL" id="CAF3413805.1"/>
    </source>
</evidence>
<evidence type="ECO:0000259" key="1">
    <source>
        <dbReference type="Pfam" id="PF03372"/>
    </source>
</evidence>
<evidence type="ECO:0000313" key="4">
    <source>
        <dbReference type="EMBL" id="CAF3525415.1"/>
    </source>
</evidence>
<dbReference type="PANTHER" id="PTHR14859">
    <property type="entry name" value="CALCOFLUOR WHITE HYPERSENSITIVE PROTEIN PRECURSOR"/>
    <property type="match status" value="1"/>
</dbReference>
<dbReference type="InterPro" id="IPR005135">
    <property type="entry name" value="Endo/exonuclease/phosphatase"/>
</dbReference>
<dbReference type="Proteomes" id="UP000663862">
    <property type="component" value="Unassembled WGS sequence"/>
</dbReference>
<dbReference type="Proteomes" id="UP000663848">
    <property type="component" value="Unassembled WGS sequence"/>
</dbReference>
<dbReference type="InterPro" id="IPR036691">
    <property type="entry name" value="Endo/exonu/phosph_ase_sf"/>
</dbReference>
<evidence type="ECO:0000313" key="5">
    <source>
        <dbReference type="EMBL" id="CAF3775710.1"/>
    </source>
</evidence>
<dbReference type="AlphaFoldDB" id="A0A818B4V6"/>
<name>A0A818B4V6_9BILA</name>
<dbReference type="Pfam" id="PF03372">
    <property type="entry name" value="Exo_endo_phos"/>
    <property type="match status" value="1"/>
</dbReference>
<dbReference type="EMBL" id="CAJNXB010003774">
    <property type="protein sequence ID" value="CAF3337899.1"/>
    <property type="molecule type" value="Genomic_DNA"/>
</dbReference>
<dbReference type="EMBL" id="CAJNYD010002364">
    <property type="protein sequence ID" value="CAF3413805.1"/>
    <property type="molecule type" value="Genomic_DNA"/>
</dbReference>
<dbReference type="GO" id="GO:0003824">
    <property type="term" value="F:catalytic activity"/>
    <property type="evidence" value="ECO:0007669"/>
    <property type="project" value="InterPro"/>
</dbReference>
<gene>
    <name evidence="4" type="ORF">FME351_LOCUS18190</name>
    <name evidence="5" type="ORF">GRG538_LOCUS32758</name>
    <name evidence="6" type="ORF">HFQ381_LOCUS1725</name>
    <name evidence="3" type="ORF">LUA448_LOCUS18767</name>
    <name evidence="9" type="ORF">QYT958_LOCUS28375</name>
    <name evidence="2" type="ORF">TIS948_LOCUS22078</name>
    <name evidence="8" type="ORF">TSG867_LOCUS21134</name>
    <name evidence="7" type="ORF">UJA718_LOCUS20260</name>
</gene>
<accession>A0A818B4V6</accession>
<dbReference type="Proteomes" id="UP000663873">
    <property type="component" value="Unassembled WGS sequence"/>
</dbReference>
<keyword evidence="11" id="KW-1185">Reference proteome</keyword>
<feature type="domain" description="Endonuclease/exonuclease/phosphatase" evidence="1">
    <location>
        <begin position="7"/>
        <end position="228"/>
    </location>
</feature>
<dbReference type="GO" id="GO:0005783">
    <property type="term" value="C:endoplasmic reticulum"/>
    <property type="evidence" value="ECO:0007669"/>
    <property type="project" value="TreeGrafter"/>
</dbReference>
<dbReference type="InterPro" id="IPR051916">
    <property type="entry name" value="GPI-anchor_lipid_remodeler"/>
</dbReference>
<sequence>MSIFRLATLNVHSFVAQSTYLNNVSDLVSILKPLNLDLIALEETKNDTNWTRFCQDLSLPHLIYGDCEQYHFGVGIASRYPIISSLNQRTSVSYPGGRRSLLRCVLGGDHRFLTDRIFAVTHLDYLDEDDRLHQIKEFNPPEQNIDILMGDMNALTREDYSNDYYQHRVVDVRKNAAWESPRFELTNLIKNEWNYIDAFRLINPTLKNEQVTTCYYGTRIDYIYFRPKINDSWMLSKCWIIDTKGATDHNAVVAEFKEK</sequence>
<evidence type="ECO:0000313" key="11">
    <source>
        <dbReference type="Proteomes" id="UP000663873"/>
    </source>
</evidence>
<dbReference type="EMBL" id="CAJNYT010005804">
    <property type="protein sequence ID" value="CAF3775710.1"/>
    <property type="molecule type" value="Genomic_DNA"/>
</dbReference>
<dbReference type="SUPFAM" id="SSF56219">
    <property type="entry name" value="DNase I-like"/>
    <property type="match status" value="1"/>
</dbReference>
<evidence type="ECO:0000313" key="6">
    <source>
        <dbReference type="EMBL" id="CAF4112041.1"/>
    </source>
</evidence>
<dbReference type="Gene3D" id="3.60.10.10">
    <property type="entry name" value="Endonuclease/exonuclease/phosphatase"/>
    <property type="match status" value="1"/>
</dbReference>
<dbReference type="GO" id="GO:0006506">
    <property type="term" value="P:GPI anchor biosynthetic process"/>
    <property type="evidence" value="ECO:0007669"/>
    <property type="project" value="TreeGrafter"/>
</dbReference>
<evidence type="ECO:0000313" key="8">
    <source>
        <dbReference type="EMBL" id="CAF4501570.1"/>
    </source>
</evidence>